<dbReference type="EMBL" id="CP031222">
    <property type="protein sequence ID" value="AXI03407.1"/>
    <property type="molecule type" value="Genomic_DNA"/>
</dbReference>
<sequence length="214" mass="22731">MLQRGLGLNNKSNRFAKLLTVSGMVAIACAGCSRLSVSNGSMDYKSAHSIPPIQVPAAIQTRQIAPLYPVPVIPENAASEKLVLSNAKGNRFALPKPQPLDPSSIPPDQLGVGAPSAPVLVVDGNGFPILKIEGDAPKIWDVMNRTLSVANVNVANRNTAANRFDVVIDNTTYQLRLGRIGNTTTVTLQKPDDSLADKAIATDLLDKITQNWAG</sequence>
<dbReference type="OrthoDB" id="6710665at2"/>
<accession>A0A345P7Z8</accession>
<evidence type="ECO:0000313" key="2">
    <source>
        <dbReference type="Proteomes" id="UP000253940"/>
    </source>
</evidence>
<dbReference type="AlphaFoldDB" id="A0A345P7Z8"/>
<evidence type="ECO:0008006" key="3">
    <source>
        <dbReference type="Google" id="ProtNLM"/>
    </source>
</evidence>
<dbReference type="RefSeq" id="WP_114899515.1">
    <property type="nucleotide sequence ID" value="NZ_CP031222.1"/>
</dbReference>
<proteinExistence type="predicted"/>
<gene>
    <name evidence="1" type="ORF">HYN46_11495</name>
</gene>
<protein>
    <recommendedName>
        <fullName evidence="3">Lipoprotein-34 (NlpB)</fullName>
    </recommendedName>
</protein>
<keyword evidence="2" id="KW-1185">Reference proteome</keyword>
<dbReference type="KEGG" id="mbah:HYN46_11495"/>
<reference evidence="1 2" key="1">
    <citation type="submission" date="2018-07" db="EMBL/GenBank/DDBJ databases">
        <title>Genome sequencing of Moraxellaceae gen. HYN0046.</title>
        <authorList>
            <person name="Kim M."/>
            <person name="Yi H."/>
        </authorList>
    </citation>
    <scope>NUCLEOTIDE SEQUENCE [LARGE SCALE GENOMIC DNA]</scope>
    <source>
        <strain evidence="1 2">HYN0046</strain>
    </source>
</reference>
<organism evidence="1 2">
    <name type="scientific">Aquirhabdus parva</name>
    <dbReference type="NCBI Taxonomy" id="2283318"/>
    <lineage>
        <taxon>Bacteria</taxon>
        <taxon>Pseudomonadati</taxon>
        <taxon>Pseudomonadota</taxon>
        <taxon>Gammaproteobacteria</taxon>
        <taxon>Moraxellales</taxon>
        <taxon>Moraxellaceae</taxon>
        <taxon>Aquirhabdus</taxon>
    </lineage>
</organism>
<name>A0A345P7Z8_9GAMM</name>
<dbReference type="PROSITE" id="PS51257">
    <property type="entry name" value="PROKAR_LIPOPROTEIN"/>
    <property type="match status" value="1"/>
</dbReference>
<evidence type="ECO:0000313" key="1">
    <source>
        <dbReference type="EMBL" id="AXI03407.1"/>
    </source>
</evidence>
<dbReference type="Proteomes" id="UP000253940">
    <property type="component" value="Chromosome"/>
</dbReference>